<evidence type="ECO:0000313" key="2">
    <source>
        <dbReference type="Proteomes" id="UP001556636"/>
    </source>
</evidence>
<evidence type="ECO:0000313" key="1">
    <source>
        <dbReference type="EMBL" id="MEX0372731.1"/>
    </source>
</evidence>
<comment type="caution">
    <text evidence="1">The sequence shown here is derived from an EMBL/GenBank/DDBJ whole genome shotgun (WGS) entry which is preliminary data.</text>
</comment>
<dbReference type="RefSeq" id="WP_255425104.1">
    <property type="nucleotide sequence ID" value="NZ_CP016382.1"/>
</dbReference>
<gene>
    <name evidence="1" type="ORF">V6X51_04695</name>
</gene>
<dbReference type="Proteomes" id="UP001556636">
    <property type="component" value="Unassembled WGS sequence"/>
</dbReference>
<keyword evidence="2" id="KW-1185">Reference proteome</keyword>
<protein>
    <submittedName>
        <fullName evidence="1">Uncharacterized protein</fullName>
    </submittedName>
</protein>
<organism evidence="1 2">
    <name type="scientific">Spiribacter roseus</name>
    <dbReference type="NCBI Taxonomy" id="1855875"/>
    <lineage>
        <taxon>Bacteria</taxon>
        <taxon>Pseudomonadati</taxon>
        <taxon>Pseudomonadota</taxon>
        <taxon>Gammaproteobacteria</taxon>
        <taxon>Chromatiales</taxon>
        <taxon>Ectothiorhodospiraceae</taxon>
        <taxon>Spiribacter</taxon>
    </lineage>
</organism>
<accession>A0ABV3RX93</accession>
<name>A0ABV3RX93_9GAMM</name>
<dbReference type="EMBL" id="JBAKFG010000001">
    <property type="protein sequence ID" value="MEX0372731.1"/>
    <property type="molecule type" value="Genomic_DNA"/>
</dbReference>
<sequence>MSSAEYLAVIAGLMGIWSGIDRLIEAFATHTDQALWSLAIPL</sequence>
<reference evidence="1 2" key="1">
    <citation type="submission" date="2024-02" db="EMBL/GenBank/DDBJ databases">
        <title>New especies of Spiribacter isolated from saline water.</title>
        <authorList>
            <person name="Leon M.J."/>
            <person name="De La Haba R."/>
            <person name="Sanchez-Porro C."/>
            <person name="Ventosa A."/>
        </authorList>
    </citation>
    <scope>NUCLEOTIDE SEQUENCE [LARGE SCALE GENOMIC DNA]</scope>
    <source>
        <strain evidence="2">ag22IC6-196</strain>
    </source>
</reference>
<proteinExistence type="predicted"/>